<evidence type="ECO:0000313" key="3">
    <source>
        <dbReference type="Proteomes" id="UP000177803"/>
    </source>
</evidence>
<accession>A0A1F6NJY1</accession>
<dbReference type="AlphaFoldDB" id="A0A1F6NJY1"/>
<dbReference type="EMBL" id="MFQR01000054">
    <property type="protein sequence ID" value="OGH83944.1"/>
    <property type="molecule type" value="Genomic_DNA"/>
</dbReference>
<evidence type="ECO:0000256" key="1">
    <source>
        <dbReference type="SAM" id="Phobius"/>
    </source>
</evidence>
<comment type="caution">
    <text evidence="2">The sequence shown here is derived from an EMBL/GenBank/DDBJ whole genome shotgun (WGS) entry which is preliminary data.</text>
</comment>
<keyword evidence="1" id="KW-0472">Membrane</keyword>
<evidence type="ECO:0000313" key="2">
    <source>
        <dbReference type="EMBL" id="OGH83944.1"/>
    </source>
</evidence>
<keyword evidence="1" id="KW-0812">Transmembrane</keyword>
<organism evidence="2 3">
    <name type="scientific">Candidatus Magasanikbacteria bacterium RIFOXYA2_FULL_44_8</name>
    <dbReference type="NCBI Taxonomy" id="1798696"/>
    <lineage>
        <taxon>Bacteria</taxon>
        <taxon>Candidatus Magasanikiibacteriota</taxon>
    </lineage>
</organism>
<proteinExistence type="predicted"/>
<reference evidence="2 3" key="1">
    <citation type="journal article" date="2016" name="Nat. Commun.">
        <title>Thousands of microbial genomes shed light on interconnected biogeochemical processes in an aquifer system.</title>
        <authorList>
            <person name="Anantharaman K."/>
            <person name="Brown C.T."/>
            <person name="Hug L.A."/>
            <person name="Sharon I."/>
            <person name="Castelle C.J."/>
            <person name="Probst A.J."/>
            <person name="Thomas B.C."/>
            <person name="Singh A."/>
            <person name="Wilkins M.J."/>
            <person name="Karaoz U."/>
            <person name="Brodie E.L."/>
            <person name="Williams K.H."/>
            <person name="Hubbard S.S."/>
            <person name="Banfield J.F."/>
        </authorList>
    </citation>
    <scope>NUCLEOTIDE SEQUENCE [LARGE SCALE GENOMIC DNA]</scope>
</reference>
<keyword evidence="1" id="KW-1133">Transmembrane helix</keyword>
<sequence>MFLLAPLLSKIFLKFKIVVPKINWVILTLPIAILVHLLVGNITPMTRNFFDLHGHYILKILIVALLIFGLRGIKRVRK</sequence>
<protein>
    <submittedName>
        <fullName evidence="2">Uncharacterized protein</fullName>
    </submittedName>
</protein>
<name>A0A1F6NJY1_9BACT</name>
<feature type="transmembrane region" description="Helical" evidence="1">
    <location>
        <begin position="54"/>
        <end position="73"/>
    </location>
</feature>
<dbReference type="Proteomes" id="UP000177803">
    <property type="component" value="Unassembled WGS sequence"/>
</dbReference>
<gene>
    <name evidence="2" type="ORF">A2261_00525</name>
</gene>
<feature type="transmembrane region" description="Helical" evidence="1">
    <location>
        <begin position="21"/>
        <end position="42"/>
    </location>
</feature>